<keyword evidence="6" id="KW-0012">Acyltransferase</keyword>
<feature type="active site" description="Acyl-thioester intermediate" evidence="3">
    <location>
        <position position="153"/>
    </location>
</feature>
<keyword evidence="2 6" id="KW-0808">Transferase</keyword>
<dbReference type="PANTHER" id="PTHR11877:SF46">
    <property type="entry name" value="TYPE III POLYKETIDE SYNTHASE A"/>
    <property type="match status" value="1"/>
</dbReference>
<dbReference type="RefSeq" id="WP_032124494.1">
    <property type="nucleotide sequence ID" value="NZ_LN879502.1"/>
</dbReference>
<dbReference type="AlphaFoldDB" id="A0A0U5JF89"/>
<dbReference type="SUPFAM" id="SSF53901">
    <property type="entry name" value="Thiolase-like"/>
    <property type="match status" value="2"/>
</dbReference>
<keyword evidence="7" id="KW-1185">Reference proteome</keyword>
<dbReference type="KEGG" id="pnl:PNK_2188"/>
<evidence type="ECO:0000256" key="2">
    <source>
        <dbReference type="ARBA" id="ARBA00022679"/>
    </source>
</evidence>
<evidence type="ECO:0000313" key="6">
    <source>
        <dbReference type="EMBL" id="CUI17789.1"/>
    </source>
</evidence>
<sequence>MSAAILGLATAVPPHHYLQSEAADKFVQILGIDEAKSSYIRQLYQNSAIHKRHSVLNDFNMERTEWNFWGQAFPQEIPGMQKRNEVYKKEAPRLAYEAAQKAIERWGGDPLTLTHIISISCTGIVAPGIEFTLMPLLHLSPSINRFGINFMGCFGAFKGLSVAQAFAKEHPRNRILVVCTELCSLHLQANLDNETLIANSLFADGASAVVIGTDPQPFENPLWEIANSHTMGLENSLDKMSWEAGDQGFLMRLSHTVPVYLGRSIKAFTDHLIPSSLKTDECDWAIHPGGKSILQAIEKTMKLVPSQTEAAWKTLANYGNMSSATFLFVLEELAKQVNQQKWAVGLAFGPGLSIEGVLLKRMEQVKR</sequence>
<comment type="similarity">
    <text evidence="1">Belongs to the thiolase-like superfamily. Chalcone/stilbene synthases family.</text>
</comment>
<dbReference type="GO" id="GO:0016210">
    <property type="term" value="F:naringenin-chalcone synthase activity"/>
    <property type="evidence" value="ECO:0007669"/>
    <property type="project" value="UniProtKB-EC"/>
</dbReference>
<evidence type="ECO:0000313" key="7">
    <source>
        <dbReference type="Proteomes" id="UP000069902"/>
    </source>
</evidence>
<dbReference type="GO" id="GO:0030639">
    <property type="term" value="P:polyketide biosynthetic process"/>
    <property type="evidence" value="ECO:0007669"/>
    <property type="project" value="TreeGrafter"/>
</dbReference>
<evidence type="ECO:0000256" key="3">
    <source>
        <dbReference type="PIRSR" id="PIRSR000451-1"/>
    </source>
</evidence>
<dbReference type="Pfam" id="PF00195">
    <property type="entry name" value="Chal_sti_synt_N"/>
    <property type="match status" value="1"/>
</dbReference>
<dbReference type="PANTHER" id="PTHR11877">
    <property type="entry name" value="HYDROXYMETHYLGLUTARYL-COA SYNTHASE"/>
    <property type="match status" value="1"/>
</dbReference>
<accession>A0A0U5JF89</accession>
<feature type="domain" description="Chalcone/stilbene synthase C-terminal" evidence="5">
    <location>
        <begin position="244"/>
        <end position="361"/>
    </location>
</feature>
<evidence type="ECO:0000259" key="5">
    <source>
        <dbReference type="Pfam" id="PF02797"/>
    </source>
</evidence>
<evidence type="ECO:0000259" key="4">
    <source>
        <dbReference type="Pfam" id="PF00195"/>
    </source>
</evidence>
<protein>
    <submittedName>
        <fullName evidence="6">Putative chalcone and stilbene synthase</fullName>
        <ecNumber evidence="6">2.3.1.74</ecNumber>
    </submittedName>
</protein>
<dbReference type="Proteomes" id="UP000069902">
    <property type="component" value="Chromosome cPNK"/>
</dbReference>
<dbReference type="Pfam" id="PF02797">
    <property type="entry name" value="Chal_sti_synt_C"/>
    <property type="match status" value="1"/>
</dbReference>
<name>A0A0U5JF89_9BACT</name>
<reference evidence="7" key="1">
    <citation type="submission" date="2015-09" db="EMBL/GenBank/DDBJ databases">
        <authorList>
            <person name="Bertelli C."/>
        </authorList>
    </citation>
    <scope>NUCLEOTIDE SEQUENCE [LARGE SCALE GENOMIC DNA]</scope>
    <source>
        <strain evidence="7">KNic</strain>
    </source>
</reference>
<gene>
    <name evidence="6" type="ORF">PNK_2188</name>
</gene>
<dbReference type="Gene3D" id="3.40.47.10">
    <property type="match status" value="2"/>
</dbReference>
<dbReference type="InterPro" id="IPR016039">
    <property type="entry name" value="Thiolase-like"/>
</dbReference>
<dbReference type="InterPro" id="IPR011141">
    <property type="entry name" value="Polyketide_synthase_type-III"/>
</dbReference>
<dbReference type="EMBL" id="LN879502">
    <property type="protein sequence ID" value="CUI17789.1"/>
    <property type="molecule type" value="Genomic_DNA"/>
</dbReference>
<dbReference type="STRING" id="389348.PNK_2188"/>
<dbReference type="PIRSF" id="PIRSF000451">
    <property type="entry name" value="PKS_III"/>
    <property type="match status" value="1"/>
</dbReference>
<dbReference type="PATRIC" id="fig|389348.3.peg.2460"/>
<organism evidence="6 7">
    <name type="scientific">Candidatus Protochlamydia naegleriophila</name>
    <dbReference type="NCBI Taxonomy" id="389348"/>
    <lineage>
        <taxon>Bacteria</taxon>
        <taxon>Pseudomonadati</taxon>
        <taxon>Chlamydiota</taxon>
        <taxon>Chlamydiia</taxon>
        <taxon>Parachlamydiales</taxon>
        <taxon>Parachlamydiaceae</taxon>
        <taxon>Candidatus Protochlamydia</taxon>
    </lineage>
</organism>
<evidence type="ECO:0000256" key="1">
    <source>
        <dbReference type="ARBA" id="ARBA00005531"/>
    </source>
</evidence>
<dbReference type="InterPro" id="IPR012328">
    <property type="entry name" value="Chalcone/stilbene_synt_C"/>
</dbReference>
<dbReference type="CDD" id="cd00831">
    <property type="entry name" value="CHS_like"/>
    <property type="match status" value="1"/>
</dbReference>
<proteinExistence type="inferred from homology"/>
<feature type="domain" description="Chalcone/stilbene synthase N-terminal" evidence="4">
    <location>
        <begin position="3"/>
        <end position="215"/>
    </location>
</feature>
<dbReference type="EC" id="2.3.1.74" evidence="6"/>
<dbReference type="InterPro" id="IPR001099">
    <property type="entry name" value="Chalcone/stilbene_synt_N"/>
</dbReference>
<dbReference type="InParanoid" id="A0A0U5JF89"/>